<sequence>MTTTAGGDGEKSMSFRCLDVARYVVAAAVTVLIMAVIVNAVKVVLRPESLQLSVVGGSIVSGGRFVTEPPPPQPPEVGLAFNMDLRALNPSGRARMYYVNITAYLFDKNTSASASSTPEDDSIFYIKPHDIAVLQQETVDSLVTAKVTKEQVTPPPYYDMLYNGSSISDVTLRLDGELVTEVNSRLNETRPMTSYYCEQLLVGGDSDDLKGRQDWRHHELAETTCRRLLRTQGYHGSWVPLYRHHGPCSPPSSSTGAVKPSLEDLLRHDQLRVDHIHWRLSSESDQGAFAVSKASVKQRVGFEAAYFHDQPVIRVILGSESKSSEQQQQQGVPPGVFQTVVLDTAADVPWVQCAPCPVPPCHPQADDSYDPSRSPTYAPVKCGDEACDQLGRRYSGGCGVGGECQYRVPFPTKSNGSSSTGTYVADLLAVAPNTSITFHFGCSHAAAAAGDFDDNTTAGVMALGGGPESLASQSAETYGRAFSYCIPAATERRLGFFFLGGGAPGANVGVDPTTVSYVATTPMIRYTQTPTFYIVRLVGINVNGQRLNVTPSVFAAGAVMDSRTAVTRLPKTAYAALREAFRGAMAMYTAAPPKGSLDTCYDFSGDFFVVPPRIELVFEGGGGGGVPVEVDRSGVLFNDCLAFVNNSDDRMLGILGNLQQQTMQVIYDVGNKAVGFRRGAC</sequence>
<comment type="similarity">
    <text evidence="1">Belongs to the peptidase A1 family.</text>
</comment>
<evidence type="ECO:0000313" key="5">
    <source>
        <dbReference type="EMBL" id="KAF8662254.1"/>
    </source>
</evidence>
<dbReference type="Pfam" id="PF14541">
    <property type="entry name" value="TAXi_C"/>
    <property type="match status" value="1"/>
</dbReference>
<evidence type="ECO:0000259" key="4">
    <source>
        <dbReference type="PROSITE" id="PS51767"/>
    </source>
</evidence>
<dbReference type="PANTHER" id="PTHR13683:SF330">
    <property type="entry name" value="OS06G0118700 PROTEIN"/>
    <property type="match status" value="1"/>
</dbReference>
<dbReference type="PANTHER" id="PTHR13683">
    <property type="entry name" value="ASPARTYL PROTEASES"/>
    <property type="match status" value="1"/>
</dbReference>
<feature type="active site" evidence="2">
    <location>
        <position position="561"/>
    </location>
</feature>
<feature type="domain" description="Peptidase A1" evidence="4">
    <location>
        <begin position="324"/>
        <end position="677"/>
    </location>
</feature>
<dbReference type="FunFam" id="2.40.70.10:FF:000013">
    <property type="entry name" value="Aspartyl protease AED1"/>
    <property type="match status" value="1"/>
</dbReference>
<gene>
    <name evidence="5" type="ORF">HU200_056456</name>
</gene>
<dbReference type="SUPFAM" id="SSF50630">
    <property type="entry name" value="Acid proteases"/>
    <property type="match status" value="1"/>
</dbReference>
<name>A0A835AH88_9POAL</name>
<feature type="active site" evidence="2">
    <location>
        <position position="343"/>
    </location>
</feature>
<dbReference type="InterPro" id="IPR033121">
    <property type="entry name" value="PEPTIDASE_A1"/>
</dbReference>
<dbReference type="EMBL" id="JACEFO010002381">
    <property type="protein sequence ID" value="KAF8662254.1"/>
    <property type="molecule type" value="Genomic_DNA"/>
</dbReference>
<dbReference type="Gene3D" id="2.40.70.10">
    <property type="entry name" value="Acid Proteases"/>
    <property type="match status" value="2"/>
</dbReference>
<dbReference type="Proteomes" id="UP000636709">
    <property type="component" value="Unassembled WGS sequence"/>
</dbReference>
<dbReference type="InterPro" id="IPR032799">
    <property type="entry name" value="TAXi_C"/>
</dbReference>
<keyword evidence="3" id="KW-0472">Membrane</keyword>
<dbReference type="OrthoDB" id="656269at2759"/>
<dbReference type="PROSITE" id="PS51767">
    <property type="entry name" value="PEPTIDASE_A1"/>
    <property type="match status" value="1"/>
</dbReference>
<dbReference type="AlphaFoldDB" id="A0A835AH88"/>
<dbReference type="InterPro" id="IPR032861">
    <property type="entry name" value="TAXi_N"/>
</dbReference>
<dbReference type="GO" id="GO:0006508">
    <property type="term" value="P:proteolysis"/>
    <property type="evidence" value="ECO:0007669"/>
    <property type="project" value="InterPro"/>
</dbReference>
<keyword evidence="6" id="KW-1185">Reference proteome</keyword>
<evidence type="ECO:0000256" key="2">
    <source>
        <dbReference type="PIRSR" id="PIRSR601461-1"/>
    </source>
</evidence>
<protein>
    <recommendedName>
        <fullName evidence="4">Peptidase A1 domain-containing protein</fullName>
    </recommendedName>
</protein>
<evidence type="ECO:0000313" key="6">
    <source>
        <dbReference type="Proteomes" id="UP000636709"/>
    </source>
</evidence>
<comment type="caution">
    <text evidence="5">The sequence shown here is derived from an EMBL/GenBank/DDBJ whole genome shotgun (WGS) entry which is preliminary data.</text>
</comment>
<dbReference type="InterPro" id="IPR001461">
    <property type="entry name" value="Aspartic_peptidase_A1"/>
</dbReference>
<organism evidence="5 6">
    <name type="scientific">Digitaria exilis</name>
    <dbReference type="NCBI Taxonomy" id="1010633"/>
    <lineage>
        <taxon>Eukaryota</taxon>
        <taxon>Viridiplantae</taxon>
        <taxon>Streptophyta</taxon>
        <taxon>Embryophyta</taxon>
        <taxon>Tracheophyta</taxon>
        <taxon>Spermatophyta</taxon>
        <taxon>Magnoliopsida</taxon>
        <taxon>Liliopsida</taxon>
        <taxon>Poales</taxon>
        <taxon>Poaceae</taxon>
        <taxon>PACMAD clade</taxon>
        <taxon>Panicoideae</taxon>
        <taxon>Panicodae</taxon>
        <taxon>Paniceae</taxon>
        <taxon>Anthephorinae</taxon>
        <taxon>Digitaria</taxon>
    </lineage>
</organism>
<proteinExistence type="inferred from homology"/>
<dbReference type="InterPro" id="IPR021109">
    <property type="entry name" value="Peptidase_aspartic_dom_sf"/>
</dbReference>
<accession>A0A835AH88</accession>
<keyword evidence="3" id="KW-1133">Transmembrane helix</keyword>
<keyword evidence="3" id="KW-0812">Transmembrane</keyword>
<dbReference type="Pfam" id="PF14543">
    <property type="entry name" value="TAXi_N"/>
    <property type="match status" value="1"/>
</dbReference>
<reference evidence="5" key="1">
    <citation type="submission" date="2020-07" db="EMBL/GenBank/DDBJ databases">
        <title>Genome sequence and genetic diversity analysis of an under-domesticated orphan crop, white fonio (Digitaria exilis).</title>
        <authorList>
            <person name="Bennetzen J.L."/>
            <person name="Chen S."/>
            <person name="Ma X."/>
            <person name="Wang X."/>
            <person name="Yssel A.E.J."/>
            <person name="Chaluvadi S.R."/>
            <person name="Johnson M."/>
            <person name="Gangashetty P."/>
            <person name="Hamidou F."/>
            <person name="Sanogo M.D."/>
            <person name="Zwaenepoel A."/>
            <person name="Wallace J."/>
            <person name="Van De Peer Y."/>
            <person name="Van Deynze A."/>
        </authorList>
    </citation>
    <scope>NUCLEOTIDE SEQUENCE</scope>
    <source>
        <tissue evidence="5">Leaves</tissue>
    </source>
</reference>
<evidence type="ECO:0000256" key="1">
    <source>
        <dbReference type="ARBA" id="ARBA00007447"/>
    </source>
</evidence>
<dbReference type="GO" id="GO:0004190">
    <property type="term" value="F:aspartic-type endopeptidase activity"/>
    <property type="evidence" value="ECO:0007669"/>
    <property type="project" value="InterPro"/>
</dbReference>
<evidence type="ECO:0000256" key="3">
    <source>
        <dbReference type="SAM" id="Phobius"/>
    </source>
</evidence>
<feature type="transmembrane region" description="Helical" evidence="3">
    <location>
        <begin position="20"/>
        <end position="41"/>
    </location>
</feature>